<sequence length="177" mass="20170">MRKESVTHDFHPSLFDEPLRHDYGDAAGDGEDYGHEYPFVRAGVSPKVLEDEVKHGVSVPLAARRLAVQAVADMYARHNRGEGMKKAVATPYLRREIEPRYFDVDYVAERAAINGQYTPIEERAMLQPILKEQELLAAGFEDAEVDLVAKSIIYEARQQFGIGVRSDERQRNLRKIR</sequence>
<reference evidence="1" key="1">
    <citation type="journal article" date="2021" name="Nat. Microbiol.">
        <title>Cocultivation of an ultrasmall environmental parasitic bacterium with lytic ability against bacteria associated with wastewater foams.</title>
        <authorList>
            <person name="Batinovic S."/>
            <person name="Rose J.J.A."/>
            <person name="Ratcliffe J."/>
            <person name="Seviour R.J."/>
            <person name="Petrovski S."/>
        </authorList>
    </citation>
    <scope>NUCLEOTIDE SEQUENCE</scope>
    <source>
        <strain evidence="1">JR1</strain>
    </source>
</reference>
<protein>
    <submittedName>
        <fullName evidence="1">Uncharacterized protein</fullName>
    </submittedName>
</protein>
<dbReference type="Proteomes" id="UP001059824">
    <property type="component" value="Chromosome"/>
</dbReference>
<accession>A0A857MKZ8</accession>
<name>A0A857MKZ8_9BACT</name>
<organism evidence="1 2">
    <name type="scientific">Candidatus Mycosynbacter amalyticus</name>
    <dbReference type="NCBI Taxonomy" id="2665156"/>
    <lineage>
        <taxon>Bacteria</taxon>
        <taxon>Candidatus Saccharimonadota</taxon>
        <taxon>Candidatus Saccharimonadota incertae sedis</taxon>
        <taxon>Candidatus Mycosynbacter</taxon>
    </lineage>
</organism>
<proteinExistence type="predicted"/>
<evidence type="ECO:0000313" key="1">
    <source>
        <dbReference type="EMBL" id="QHN43236.1"/>
    </source>
</evidence>
<gene>
    <name evidence="1" type="ORF">GII36_05315</name>
</gene>
<dbReference type="RefSeq" id="WP_260763216.1">
    <property type="nucleotide sequence ID" value="NZ_CP045921.1"/>
</dbReference>
<dbReference type="AlphaFoldDB" id="A0A857MKZ8"/>
<keyword evidence="2" id="KW-1185">Reference proteome</keyword>
<dbReference type="EMBL" id="CP045921">
    <property type="protein sequence ID" value="QHN43236.1"/>
    <property type="molecule type" value="Genomic_DNA"/>
</dbReference>
<dbReference type="KEGG" id="mama:GII36_05315"/>
<evidence type="ECO:0000313" key="2">
    <source>
        <dbReference type="Proteomes" id="UP001059824"/>
    </source>
</evidence>